<gene>
    <name evidence="9" type="ORF">AB3G37_13820</name>
</gene>
<feature type="transmembrane region" description="Helical" evidence="8">
    <location>
        <begin position="360"/>
        <end position="381"/>
    </location>
</feature>
<comment type="subcellular location">
    <subcellularLocation>
        <location evidence="1">Cell inner membrane</location>
        <topology evidence="1">Multi-pass membrane protein</topology>
    </subcellularLocation>
</comment>
<feature type="transmembrane region" description="Helical" evidence="8">
    <location>
        <begin position="463"/>
        <end position="485"/>
    </location>
</feature>
<dbReference type="SUPFAM" id="SSF82866">
    <property type="entry name" value="Multidrug efflux transporter AcrB transmembrane domain"/>
    <property type="match status" value="2"/>
</dbReference>
<dbReference type="FunFam" id="1.20.1640.10:FF:000001">
    <property type="entry name" value="Efflux pump membrane transporter"/>
    <property type="match status" value="1"/>
</dbReference>
<dbReference type="Gene3D" id="3.30.70.1430">
    <property type="entry name" value="Multidrug efflux transporter AcrB pore domain"/>
    <property type="match status" value="2"/>
</dbReference>
<evidence type="ECO:0000256" key="4">
    <source>
        <dbReference type="ARBA" id="ARBA00022519"/>
    </source>
</evidence>
<feature type="transmembrane region" description="Helical" evidence="8">
    <location>
        <begin position="334"/>
        <end position="353"/>
    </location>
</feature>
<dbReference type="Gene3D" id="3.30.70.1440">
    <property type="entry name" value="Multidrug efflux transporter AcrB pore domain"/>
    <property type="match status" value="1"/>
</dbReference>
<dbReference type="RefSeq" id="WP_369788149.1">
    <property type="nucleotide sequence ID" value="NZ_CP165628.1"/>
</dbReference>
<feature type="transmembrane region" description="Helical" evidence="8">
    <location>
        <begin position="529"/>
        <end position="548"/>
    </location>
</feature>
<organism evidence="9">
    <name type="scientific">Rouxiella sp. WC2420</name>
    <dbReference type="NCBI Taxonomy" id="3234145"/>
    <lineage>
        <taxon>Bacteria</taxon>
        <taxon>Pseudomonadati</taxon>
        <taxon>Pseudomonadota</taxon>
        <taxon>Gammaproteobacteria</taxon>
        <taxon>Enterobacterales</taxon>
        <taxon>Yersiniaceae</taxon>
        <taxon>Rouxiella</taxon>
    </lineage>
</organism>
<dbReference type="AlphaFoldDB" id="A0AB39VJG5"/>
<evidence type="ECO:0000256" key="7">
    <source>
        <dbReference type="ARBA" id="ARBA00023136"/>
    </source>
</evidence>
<evidence type="ECO:0000256" key="6">
    <source>
        <dbReference type="ARBA" id="ARBA00022989"/>
    </source>
</evidence>
<dbReference type="PANTHER" id="PTHR32063">
    <property type="match status" value="1"/>
</dbReference>
<dbReference type="GO" id="GO:0042910">
    <property type="term" value="F:xenobiotic transmembrane transporter activity"/>
    <property type="evidence" value="ECO:0007669"/>
    <property type="project" value="TreeGrafter"/>
</dbReference>
<dbReference type="PANTHER" id="PTHR32063:SF21">
    <property type="entry name" value="MULTIDRUG RESISTANCE PROTEIN MDTB"/>
    <property type="match status" value="1"/>
</dbReference>
<dbReference type="SUPFAM" id="SSF82714">
    <property type="entry name" value="Multidrug efflux transporter AcrB TolC docking domain, DN and DC subdomains"/>
    <property type="match status" value="2"/>
</dbReference>
<dbReference type="EMBL" id="CP165628">
    <property type="protein sequence ID" value="XDU70663.1"/>
    <property type="molecule type" value="Genomic_DNA"/>
</dbReference>
<name>A0AB39VJG5_9GAMM</name>
<dbReference type="InterPro" id="IPR001036">
    <property type="entry name" value="Acrflvin-R"/>
</dbReference>
<evidence type="ECO:0000256" key="2">
    <source>
        <dbReference type="ARBA" id="ARBA00022448"/>
    </source>
</evidence>
<proteinExistence type="predicted"/>
<keyword evidence="6 8" id="KW-1133">Transmembrane helix</keyword>
<protein>
    <submittedName>
        <fullName evidence="9">Efflux RND transporter permease subunit</fullName>
    </submittedName>
</protein>
<dbReference type="GO" id="GO:0005886">
    <property type="term" value="C:plasma membrane"/>
    <property type="evidence" value="ECO:0007669"/>
    <property type="project" value="UniProtKB-SubCell"/>
</dbReference>
<dbReference type="FunFam" id="3.30.70.1430:FF:000001">
    <property type="entry name" value="Efflux pump membrane transporter"/>
    <property type="match status" value="1"/>
</dbReference>
<dbReference type="Gene3D" id="3.30.2090.10">
    <property type="entry name" value="Multidrug efflux transporter AcrB TolC docking domain, DN and DC subdomains"/>
    <property type="match status" value="2"/>
</dbReference>
<dbReference type="Gene3D" id="3.30.70.1320">
    <property type="entry name" value="Multidrug efflux transporter AcrB pore domain like"/>
    <property type="match status" value="1"/>
</dbReference>
<evidence type="ECO:0000256" key="1">
    <source>
        <dbReference type="ARBA" id="ARBA00004429"/>
    </source>
</evidence>
<keyword evidence="7 8" id="KW-0472">Membrane</keyword>
<dbReference type="SUPFAM" id="SSF82693">
    <property type="entry name" value="Multidrug efflux transporter AcrB pore domain, PN1, PN2, PC1 and PC2 subdomains"/>
    <property type="match status" value="4"/>
</dbReference>
<feature type="transmembrane region" description="Helical" evidence="8">
    <location>
        <begin position="954"/>
        <end position="973"/>
    </location>
</feature>
<evidence type="ECO:0000256" key="5">
    <source>
        <dbReference type="ARBA" id="ARBA00022692"/>
    </source>
</evidence>
<evidence type="ECO:0000256" key="3">
    <source>
        <dbReference type="ARBA" id="ARBA00022475"/>
    </source>
</evidence>
<feature type="transmembrane region" description="Helical" evidence="8">
    <location>
        <begin position="985"/>
        <end position="1011"/>
    </location>
</feature>
<accession>A0AB39VJG5</accession>
<evidence type="ECO:0000313" key="9">
    <source>
        <dbReference type="EMBL" id="XDU70663.1"/>
    </source>
</evidence>
<reference evidence="9" key="1">
    <citation type="submission" date="2024-07" db="EMBL/GenBank/DDBJ databases">
        <authorList>
            <person name="Biller S.J."/>
        </authorList>
    </citation>
    <scope>NUCLEOTIDE SEQUENCE</scope>
    <source>
        <strain evidence="9">WC2420</strain>
    </source>
</reference>
<keyword evidence="2" id="KW-0813">Transport</keyword>
<feature type="transmembrane region" description="Helical" evidence="8">
    <location>
        <begin position="857"/>
        <end position="874"/>
    </location>
</feature>
<keyword evidence="5 8" id="KW-0812">Transmembrane</keyword>
<dbReference type="PRINTS" id="PR00702">
    <property type="entry name" value="ACRIFLAVINRP"/>
</dbReference>
<feature type="transmembrane region" description="Helical" evidence="8">
    <location>
        <begin position="431"/>
        <end position="451"/>
    </location>
</feature>
<sequence length="1023" mass="110417">MNLFELFIRRHIGTTLVAIGVMLLGIVAYFMLPVAPLPQVDFPTIQVSANLPGASAETMATSVATPLEKALAAVPDVTSMTSSSSLGVTQIALQMDLDRDINAAVQDVQTAMTAANGSLPKDMPNPPTLRKVNPAEATLISLALTSQEHTLPQLDEYAEHYLGQQISQMPGVGLVDFHGQQHPAVRIQIDPDALAAHGMTLEDVRSIVGISTVDMPKGNISGPDRNMVLNSTDQLLKTSQYNNLVVAYKNGMPIRLGDLGKVIDSSEDTHEAAYYENQPSVILDVHKQAGFNVVETVNAIKASLPRLTSSLPKDVTVNVVGDRTQTINASIKDVQLTLLLSIVLVVMVIFIFLRNITATLIPSITIPLSLLATFAVMYLLGYSLDNLSVMALSIAVGFVVDDAVVVMENIYRHMEMGKSPFQASIDGVREVGFTIVSMTLSLITVFVPILLMGGIVGRLFREFAVTISIAVLMSGVVALTVIPMLSARVLKPHSSEHHGRFFTFTERMFDHCQSSYRRGLDWVLGHQRITLAVTLMTVVLTAVLYITIPKGFFPSQDTGIITGVAQAAPDVGFDQMRYQVGQLARIAEADPAVQNVRYWVGANPTLSQGHVIISLKPFSLRHDNAATVIARLNKQTKSVPGIVLYMQAQQDIQIGARVSKTQYQYTLQSADSTELSHWSGILLAKLKQLPQLTDVTSDQQSLAPQTTLVIDRQIASRLGVSAQDIDNVLYDSFGQRQIATMYTQIDQDHVILELDPHWQENADSLKHLYVRSSLHSNLVSMSVLGHFTHSLAPITVNHQGPFPAVTLSFNLAPGQSLGNAVTAIQNATLLSGLPDDITASFQGAAQSFQSSLKSQPWLILSAILAVYILLGVLYENAIHPLTIISTLPSAGIGALAALMLTGQDLSIMGMIGILLLVGIVKKNAIMMVDFALAAEKNAGMSPLEAIRQGCLLRFRPIMMTTMAALLGAVPLALGTGAGAELRQPLGVAIVGGLIVSQALTLFTTPVVYLWFSRLTSVNPPRHP</sequence>
<evidence type="ECO:0000256" key="8">
    <source>
        <dbReference type="SAM" id="Phobius"/>
    </source>
</evidence>
<dbReference type="Gene3D" id="1.20.1640.10">
    <property type="entry name" value="Multidrug efflux transporter AcrB transmembrane domain"/>
    <property type="match status" value="2"/>
</dbReference>
<feature type="transmembrane region" description="Helical" evidence="8">
    <location>
        <begin position="12"/>
        <end position="32"/>
    </location>
</feature>
<keyword evidence="4" id="KW-0997">Cell inner membrane</keyword>
<keyword evidence="3" id="KW-1003">Cell membrane</keyword>
<dbReference type="Pfam" id="PF00873">
    <property type="entry name" value="ACR_tran"/>
    <property type="match status" value="1"/>
</dbReference>
<feature type="transmembrane region" description="Helical" evidence="8">
    <location>
        <begin position="907"/>
        <end position="933"/>
    </location>
</feature>
<dbReference type="InterPro" id="IPR027463">
    <property type="entry name" value="AcrB_DN_DC_subdom"/>
</dbReference>